<dbReference type="InterPro" id="IPR036631">
    <property type="entry name" value="MGMT_N_sf"/>
</dbReference>
<dbReference type="InterPro" id="IPR001497">
    <property type="entry name" value="MethylDNA_cys_MeTrfase_AS"/>
</dbReference>
<keyword evidence="3 9" id="KW-0963">Cytoplasm</keyword>
<keyword evidence="6 9" id="KW-0227">DNA damage</keyword>
<dbReference type="Pfam" id="PF02870">
    <property type="entry name" value="Methyltransf_1N"/>
    <property type="match status" value="1"/>
</dbReference>
<comment type="catalytic activity">
    <reaction evidence="1 9">
        <text>a 4-O-methyl-thymidine in DNA + L-cysteinyl-[protein] = a thymidine in DNA + S-methyl-L-cysteinyl-[protein]</text>
        <dbReference type="Rhea" id="RHEA:53428"/>
        <dbReference type="Rhea" id="RHEA-COMP:10131"/>
        <dbReference type="Rhea" id="RHEA-COMP:10132"/>
        <dbReference type="Rhea" id="RHEA-COMP:13555"/>
        <dbReference type="Rhea" id="RHEA-COMP:13556"/>
        <dbReference type="ChEBI" id="CHEBI:29950"/>
        <dbReference type="ChEBI" id="CHEBI:82612"/>
        <dbReference type="ChEBI" id="CHEBI:137386"/>
        <dbReference type="ChEBI" id="CHEBI:137387"/>
        <dbReference type="EC" id="2.1.1.63"/>
    </reaction>
</comment>
<dbReference type="SUPFAM" id="SSF46767">
    <property type="entry name" value="Methylated DNA-protein cysteine methyltransferase, C-terminal domain"/>
    <property type="match status" value="1"/>
</dbReference>
<evidence type="ECO:0000259" key="10">
    <source>
        <dbReference type="Pfam" id="PF01035"/>
    </source>
</evidence>
<evidence type="ECO:0000256" key="8">
    <source>
        <dbReference type="ARBA" id="ARBA00049348"/>
    </source>
</evidence>
<evidence type="ECO:0000256" key="2">
    <source>
        <dbReference type="ARBA" id="ARBA00008711"/>
    </source>
</evidence>
<dbReference type="OrthoDB" id="9802228at2"/>
<dbReference type="RefSeq" id="WP_121900929.1">
    <property type="nucleotide sequence ID" value="NZ_REFW01000001.1"/>
</dbReference>
<feature type="domain" description="Methylated-DNA-[protein]-cysteine S-methyltransferase DNA binding" evidence="10">
    <location>
        <begin position="76"/>
        <end position="154"/>
    </location>
</feature>
<comment type="caution">
    <text evidence="12">The sequence shown here is derived from an EMBL/GenBank/DDBJ whole genome shotgun (WGS) entry which is preliminary data.</text>
</comment>
<name>A0A3M0GMG4_9ACTN</name>
<dbReference type="EC" id="2.1.1.63" evidence="9"/>
<organism evidence="12 13">
    <name type="scientific">Tessaracoccus antarcticus</name>
    <dbReference type="NCBI Taxonomy" id="2479848"/>
    <lineage>
        <taxon>Bacteria</taxon>
        <taxon>Bacillati</taxon>
        <taxon>Actinomycetota</taxon>
        <taxon>Actinomycetes</taxon>
        <taxon>Propionibacteriales</taxon>
        <taxon>Propionibacteriaceae</taxon>
        <taxon>Tessaracoccus</taxon>
    </lineage>
</organism>
<keyword evidence="4 9" id="KW-0489">Methyltransferase</keyword>
<evidence type="ECO:0000313" key="13">
    <source>
        <dbReference type="Proteomes" id="UP000275256"/>
    </source>
</evidence>
<dbReference type="InterPro" id="IPR036217">
    <property type="entry name" value="MethylDNA_cys_MeTrfase_DNAb"/>
</dbReference>
<comment type="subcellular location">
    <subcellularLocation>
        <location evidence="9">Cytoplasm</location>
    </subcellularLocation>
</comment>
<feature type="domain" description="Methylguanine DNA methyltransferase ribonuclease-like" evidence="11">
    <location>
        <begin position="8"/>
        <end position="70"/>
    </location>
</feature>
<gene>
    <name evidence="12" type="ORF">EAX62_01265</name>
</gene>
<dbReference type="InterPro" id="IPR036388">
    <property type="entry name" value="WH-like_DNA-bd_sf"/>
</dbReference>
<dbReference type="PANTHER" id="PTHR10815:SF5">
    <property type="entry name" value="METHYLATED-DNA--PROTEIN-CYSTEINE METHYLTRANSFERASE"/>
    <property type="match status" value="1"/>
</dbReference>
<comment type="function">
    <text evidence="9">Involved in the cellular defense against the biological effects of O6-methylguanine (O6-MeG) and O4-methylthymine (O4-MeT) in DNA. Repairs the methylated nucleobase in DNA by stoichiometrically transferring the methyl group to a cysteine residue in the enzyme. This is a suicide reaction: the enzyme is irreversibly inactivated.</text>
</comment>
<dbReference type="PANTHER" id="PTHR10815">
    <property type="entry name" value="METHYLATED-DNA--PROTEIN-CYSTEINE METHYLTRANSFERASE"/>
    <property type="match status" value="1"/>
</dbReference>
<dbReference type="PROSITE" id="PS00374">
    <property type="entry name" value="MGMT"/>
    <property type="match status" value="1"/>
</dbReference>
<comment type="catalytic activity">
    <reaction evidence="8 9">
        <text>a 6-O-methyl-2'-deoxyguanosine in DNA + L-cysteinyl-[protein] = S-methyl-L-cysteinyl-[protein] + a 2'-deoxyguanosine in DNA</text>
        <dbReference type="Rhea" id="RHEA:24000"/>
        <dbReference type="Rhea" id="RHEA-COMP:10131"/>
        <dbReference type="Rhea" id="RHEA-COMP:10132"/>
        <dbReference type="Rhea" id="RHEA-COMP:11367"/>
        <dbReference type="Rhea" id="RHEA-COMP:11368"/>
        <dbReference type="ChEBI" id="CHEBI:29950"/>
        <dbReference type="ChEBI" id="CHEBI:82612"/>
        <dbReference type="ChEBI" id="CHEBI:85445"/>
        <dbReference type="ChEBI" id="CHEBI:85448"/>
        <dbReference type="EC" id="2.1.1.63"/>
    </reaction>
</comment>
<evidence type="ECO:0000256" key="5">
    <source>
        <dbReference type="ARBA" id="ARBA00022679"/>
    </source>
</evidence>
<evidence type="ECO:0000256" key="4">
    <source>
        <dbReference type="ARBA" id="ARBA00022603"/>
    </source>
</evidence>
<dbReference type="CDD" id="cd06445">
    <property type="entry name" value="ATase"/>
    <property type="match status" value="1"/>
</dbReference>
<dbReference type="InterPro" id="IPR023546">
    <property type="entry name" value="MGMT"/>
</dbReference>
<protein>
    <recommendedName>
        <fullName evidence="9">Methylated-DNA--protein-cysteine methyltransferase</fullName>
        <ecNumber evidence="9">2.1.1.63</ecNumber>
    </recommendedName>
    <alternativeName>
        <fullName evidence="9">6-O-methylguanine-DNA methyltransferase</fullName>
        <shortName evidence="9">MGMT</shortName>
    </alternativeName>
    <alternativeName>
        <fullName evidence="9">O-6-methylguanine-DNA-alkyltransferase</fullName>
    </alternativeName>
</protein>
<dbReference type="EMBL" id="REFW01000001">
    <property type="protein sequence ID" value="RMB62379.1"/>
    <property type="molecule type" value="Genomic_DNA"/>
</dbReference>
<dbReference type="Gene3D" id="3.30.160.70">
    <property type="entry name" value="Methylated DNA-protein cysteine methyltransferase domain"/>
    <property type="match status" value="1"/>
</dbReference>
<sequence length="161" mass="17613">MKHRFHTTEVGDYVLVLDDGALTGLYRLEQKHMPAASDLGERDDAAGAEVVTQLDEYFAGERRDFHLRLAPRGTTFQIMVWDALREIPYAQTMSYGELAASLGRPTASRAVGGATGRNPLSIIVPCHRLVGYSGQLIGYAGGATTKQLLLDHERRIAAADQ</sequence>
<dbReference type="GO" id="GO:0005737">
    <property type="term" value="C:cytoplasm"/>
    <property type="evidence" value="ECO:0007669"/>
    <property type="project" value="UniProtKB-SubCell"/>
</dbReference>
<evidence type="ECO:0000256" key="3">
    <source>
        <dbReference type="ARBA" id="ARBA00022490"/>
    </source>
</evidence>
<evidence type="ECO:0000256" key="7">
    <source>
        <dbReference type="ARBA" id="ARBA00023204"/>
    </source>
</evidence>
<comment type="similarity">
    <text evidence="2 9">Belongs to the MGMT family.</text>
</comment>
<dbReference type="NCBIfam" id="TIGR00589">
    <property type="entry name" value="ogt"/>
    <property type="match status" value="1"/>
</dbReference>
<proteinExistence type="inferred from homology"/>
<dbReference type="FunFam" id="1.10.10.10:FF:000214">
    <property type="entry name" value="Methylated-DNA--protein-cysteine methyltransferase"/>
    <property type="match status" value="1"/>
</dbReference>
<evidence type="ECO:0000313" key="12">
    <source>
        <dbReference type="EMBL" id="RMB62379.1"/>
    </source>
</evidence>
<keyword evidence="13" id="KW-1185">Reference proteome</keyword>
<evidence type="ECO:0000256" key="9">
    <source>
        <dbReference type="HAMAP-Rule" id="MF_00772"/>
    </source>
</evidence>
<dbReference type="GO" id="GO:0006307">
    <property type="term" value="P:DNA alkylation repair"/>
    <property type="evidence" value="ECO:0007669"/>
    <property type="project" value="UniProtKB-UniRule"/>
</dbReference>
<dbReference type="InterPro" id="IPR014048">
    <property type="entry name" value="MethylDNA_cys_MeTrfase_DNA-bd"/>
</dbReference>
<reference evidence="12 13" key="1">
    <citation type="submission" date="2018-10" db="EMBL/GenBank/DDBJ databases">
        <title>Tessaracoccus antarcticuss sp. nov., isolated from sediment.</title>
        <authorList>
            <person name="Zhou L.Y."/>
            <person name="Du Z.J."/>
        </authorList>
    </citation>
    <scope>NUCLEOTIDE SEQUENCE [LARGE SCALE GENOMIC DNA]</scope>
    <source>
        <strain evidence="12 13">JDX10</strain>
    </source>
</reference>
<dbReference type="InterPro" id="IPR008332">
    <property type="entry name" value="MethylG_MeTrfase_N"/>
</dbReference>
<dbReference type="Gene3D" id="1.10.10.10">
    <property type="entry name" value="Winged helix-like DNA-binding domain superfamily/Winged helix DNA-binding domain"/>
    <property type="match status" value="1"/>
</dbReference>
<evidence type="ECO:0000256" key="6">
    <source>
        <dbReference type="ARBA" id="ARBA00022763"/>
    </source>
</evidence>
<dbReference type="GO" id="GO:0003908">
    <property type="term" value="F:methylated-DNA-[protein]-cysteine S-methyltransferase activity"/>
    <property type="evidence" value="ECO:0007669"/>
    <property type="project" value="UniProtKB-UniRule"/>
</dbReference>
<comment type="miscellaneous">
    <text evidence="9">This enzyme catalyzes only one turnover and therefore is not strictly catalytic. According to one definition, an enzyme is a biocatalyst that acts repeatedly and over many reaction cycles.</text>
</comment>
<accession>A0A3M0GMG4</accession>
<keyword evidence="5 9" id="KW-0808">Transferase</keyword>
<dbReference type="Proteomes" id="UP000275256">
    <property type="component" value="Unassembled WGS sequence"/>
</dbReference>
<dbReference type="Pfam" id="PF01035">
    <property type="entry name" value="DNA_binding_1"/>
    <property type="match status" value="1"/>
</dbReference>
<dbReference type="HAMAP" id="MF_00772">
    <property type="entry name" value="OGT"/>
    <property type="match status" value="1"/>
</dbReference>
<keyword evidence="7 9" id="KW-0234">DNA repair</keyword>
<evidence type="ECO:0000256" key="1">
    <source>
        <dbReference type="ARBA" id="ARBA00001286"/>
    </source>
</evidence>
<feature type="active site" description="Nucleophile; methyl group acceptor" evidence="9">
    <location>
        <position position="126"/>
    </location>
</feature>
<dbReference type="GO" id="GO:0032259">
    <property type="term" value="P:methylation"/>
    <property type="evidence" value="ECO:0007669"/>
    <property type="project" value="UniProtKB-KW"/>
</dbReference>
<dbReference type="AlphaFoldDB" id="A0A3M0GMG4"/>
<evidence type="ECO:0000259" key="11">
    <source>
        <dbReference type="Pfam" id="PF02870"/>
    </source>
</evidence>
<dbReference type="SUPFAM" id="SSF53155">
    <property type="entry name" value="Methylated DNA-protein cysteine methyltransferase domain"/>
    <property type="match status" value="1"/>
</dbReference>